<proteinExistence type="predicted"/>
<gene>
    <name evidence="1" type="ORF">DAPPPG734_24000</name>
    <name evidence="2" type="ORF">GKC49_01180</name>
</gene>
<dbReference type="EMBL" id="WKLC01000014">
    <property type="protein sequence ID" value="MSE13813.1"/>
    <property type="molecule type" value="Genomic_DNA"/>
</dbReference>
<dbReference type="RefSeq" id="WP_033764975.1">
    <property type="nucleotide sequence ID" value="NZ_CP034473.1"/>
</dbReference>
<evidence type="ECO:0000313" key="2">
    <source>
        <dbReference type="EMBL" id="MSE13813.1"/>
    </source>
</evidence>
<reference evidence="1" key="2">
    <citation type="submission" date="2022-05" db="EMBL/GenBank/DDBJ databases">
        <authorList>
            <person name="Pothier F. J."/>
        </authorList>
    </citation>
    <scope>NUCLEOTIDE SEQUENCE</scope>
    <source>
        <strain evidence="1">DAPP-PG734</strain>
        <plasmid evidence="1">P2</plasmid>
    </source>
</reference>
<sequence length="49" mass="5485">MIFDAQIVAHATAFVNALRSGRLAHVPAMPFSLWQQFMTTVKSQLEVQP</sequence>
<evidence type="ECO:0000313" key="1">
    <source>
        <dbReference type="EMBL" id="CAH6375669.1"/>
    </source>
</evidence>
<geneLocation type="plasmid" evidence="1 4">
    <name>P2</name>
</geneLocation>
<dbReference type="AlphaFoldDB" id="A0A7X2MIG8"/>
<dbReference type="Proteomes" id="UP001158961">
    <property type="component" value="Plasmid P2"/>
</dbReference>
<reference evidence="2 3" key="1">
    <citation type="submission" date="2019-11" db="EMBL/GenBank/DDBJ databases">
        <title>Draft Genome Sequence of Plant Growth-Promoting Rhizosphere-Associated Bacteria.</title>
        <authorList>
            <person name="Vasilyev I.Y."/>
            <person name="Radchenko V."/>
            <person name="Ilnitskaya E.V."/>
        </authorList>
    </citation>
    <scope>NUCLEOTIDE SEQUENCE [LARGE SCALE GENOMIC DNA]</scope>
    <source>
        <strain evidence="2 3">VRA_MhP_f</strain>
    </source>
</reference>
<evidence type="ECO:0000313" key="3">
    <source>
        <dbReference type="Proteomes" id="UP000461948"/>
    </source>
</evidence>
<keyword evidence="1" id="KW-0614">Plasmid</keyword>
<dbReference type="Proteomes" id="UP000461948">
    <property type="component" value="Unassembled WGS sequence"/>
</dbReference>
<dbReference type="OrthoDB" id="6542392at2"/>
<name>A0A7X2MIG8_ENTAG</name>
<protein>
    <submittedName>
        <fullName evidence="2">Succinate dehydrogenase flavoprotein subunit</fullName>
    </submittedName>
</protein>
<organism evidence="2 3">
    <name type="scientific">Enterobacter agglomerans</name>
    <name type="common">Erwinia herbicola</name>
    <name type="synonym">Pantoea agglomerans</name>
    <dbReference type="NCBI Taxonomy" id="549"/>
    <lineage>
        <taxon>Bacteria</taxon>
        <taxon>Pseudomonadati</taxon>
        <taxon>Pseudomonadota</taxon>
        <taxon>Gammaproteobacteria</taxon>
        <taxon>Enterobacterales</taxon>
        <taxon>Erwiniaceae</taxon>
        <taxon>Pantoea</taxon>
        <taxon>Pantoea agglomerans group</taxon>
    </lineage>
</organism>
<evidence type="ECO:0000313" key="4">
    <source>
        <dbReference type="Proteomes" id="UP001158961"/>
    </source>
</evidence>
<accession>A0A7X2MIG8</accession>
<dbReference type="EMBL" id="OW970317">
    <property type="protein sequence ID" value="CAH6375669.1"/>
    <property type="molecule type" value="Genomic_DNA"/>
</dbReference>